<evidence type="ECO:0000313" key="2">
    <source>
        <dbReference type="EMBL" id="GGI22520.1"/>
    </source>
</evidence>
<reference evidence="2" key="2">
    <citation type="submission" date="2022-12" db="EMBL/GenBank/DDBJ databases">
        <authorList>
            <person name="Sun Q."/>
            <person name="Zhou Y."/>
        </authorList>
    </citation>
    <scope>NUCLEOTIDE SEQUENCE</scope>
    <source>
        <strain evidence="2">CGMCC 1.15034</strain>
    </source>
</reference>
<protein>
    <submittedName>
        <fullName evidence="2">Uncharacterized protein</fullName>
    </submittedName>
</protein>
<accession>A0AA88B785</accession>
<comment type="caution">
    <text evidence="2">The sequence shown here is derived from an EMBL/GenBank/DDBJ whole genome shotgun (WGS) entry which is preliminary data.</text>
</comment>
<sequence>MSLLDKFSQDTSVIMATMTELAQRMLTKRPTVARTSEIGIRLSARSPTRASDPRTEITRPKDVTMDEPEKSDCFSNYARPWLHKRLNRRGGRFVKCATIRL</sequence>
<dbReference type="AlphaFoldDB" id="A0AA88B785"/>
<feature type="region of interest" description="Disordered" evidence="1">
    <location>
        <begin position="37"/>
        <end position="70"/>
    </location>
</feature>
<dbReference type="Proteomes" id="UP000625079">
    <property type="component" value="Unassembled WGS sequence"/>
</dbReference>
<evidence type="ECO:0000313" key="3">
    <source>
        <dbReference type="Proteomes" id="UP000625079"/>
    </source>
</evidence>
<name>A0AA88B785_9BRAD</name>
<feature type="compositionally biased region" description="Basic and acidic residues" evidence="1">
    <location>
        <begin position="51"/>
        <end position="70"/>
    </location>
</feature>
<organism evidence="2 3">
    <name type="scientific">Bradyrhizobium guangdongense</name>
    <dbReference type="NCBI Taxonomy" id="1325090"/>
    <lineage>
        <taxon>Bacteria</taxon>
        <taxon>Pseudomonadati</taxon>
        <taxon>Pseudomonadota</taxon>
        <taxon>Alphaproteobacteria</taxon>
        <taxon>Hyphomicrobiales</taxon>
        <taxon>Nitrobacteraceae</taxon>
        <taxon>Bradyrhizobium</taxon>
    </lineage>
</organism>
<proteinExistence type="predicted"/>
<gene>
    <name evidence="2" type="ORF">GCM10010987_19810</name>
</gene>
<dbReference type="EMBL" id="BMHC01000002">
    <property type="protein sequence ID" value="GGI22520.1"/>
    <property type="molecule type" value="Genomic_DNA"/>
</dbReference>
<evidence type="ECO:0000256" key="1">
    <source>
        <dbReference type="SAM" id="MobiDB-lite"/>
    </source>
</evidence>
<reference evidence="2" key="1">
    <citation type="journal article" date="2014" name="Int. J. Syst. Evol. Microbiol.">
        <title>Complete genome sequence of Corynebacterium casei LMG S-19264T (=DSM 44701T), isolated from a smear-ripened cheese.</title>
        <authorList>
            <consortium name="US DOE Joint Genome Institute (JGI-PGF)"/>
            <person name="Walter F."/>
            <person name="Albersmeier A."/>
            <person name="Kalinowski J."/>
            <person name="Ruckert C."/>
        </authorList>
    </citation>
    <scope>NUCLEOTIDE SEQUENCE</scope>
    <source>
        <strain evidence="2">CGMCC 1.15034</strain>
    </source>
</reference>